<dbReference type="PANTHER" id="PTHR48039:SF5">
    <property type="entry name" value="RNA-BINDING PROTEIN 28"/>
    <property type="match status" value="1"/>
</dbReference>
<evidence type="ECO:0000256" key="2">
    <source>
        <dbReference type="ARBA" id="ARBA00022737"/>
    </source>
</evidence>
<dbReference type="InterPro" id="IPR034418">
    <property type="entry name" value="RMB19_RRM1"/>
</dbReference>
<dbReference type="InterPro" id="IPR012677">
    <property type="entry name" value="Nucleotide-bd_a/b_plait_sf"/>
</dbReference>
<feature type="domain" description="RRM" evidence="7">
    <location>
        <begin position="1"/>
        <end position="67"/>
    </location>
</feature>
<evidence type="ECO:0000256" key="4">
    <source>
        <dbReference type="ARBA" id="ARBA00023242"/>
    </source>
</evidence>
<dbReference type="GO" id="GO:0003729">
    <property type="term" value="F:mRNA binding"/>
    <property type="evidence" value="ECO:0007669"/>
    <property type="project" value="TreeGrafter"/>
</dbReference>
<feature type="region of interest" description="Disordered" evidence="6">
    <location>
        <begin position="144"/>
        <end position="294"/>
    </location>
</feature>
<dbReference type="AlphaFoldDB" id="A0A061IB63"/>
<reference evidence="9" key="1">
    <citation type="journal article" date="2013" name="Nat. Biotechnol.">
        <title>Chinese hamster genome sequenced from sorted chromosomes.</title>
        <authorList>
            <person name="Brinkrolf K."/>
            <person name="Rupp O."/>
            <person name="Laux H."/>
            <person name="Kollin F."/>
            <person name="Ernst W."/>
            <person name="Linke B."/>
            <person name="Kofler R."/>
            <person name="Romand S."/>
            <person name="Hesse F."/>
            <person name="Budach W.E."/>
            <person name="Galosy S."/>
            <person name="Muller D."/>
            <person name="Noll T."/>
            <person name="Wienberg J."/>
            <person name="Jostock T."/>
            <person name="Leonard M."/>
            <person name="Grillari J."/>
            <person name="Tauch A."/>
            <person name="Goesmann A."/>
            <person name="Helk B."/>
            <person name="Mott J.E."/>
            <person name="Puhler A."/>
            <person name="Borth N."/>
        </authorList>
    </citation>
    <scope>NUCLEOTIDE SEQUENCE [LARGE SCALE GENOMIC DNA]</scope>
    <source>
        <strain evidence="9">17A/GY</strain>
    </source>
</reference>
<feature type="compositionally biased region" description="Low complexity" evidence="6">
    <location>
        <begin position="88"/>
        <end position="97"/>
    </location>
</feature>
<evidence type="ECO:0000256" key="6">
    <source>
        <dbReference type="SAM" id="MobiDB-lite"/>
    </source>
</evidence>
<feature type="non-terminal residue" evidence="8">
    <location>
        <position position="294"/>
    </location>
</feature>
<name>A0A061IB63_CRIGR</name>
<dbReference type="CDD" id="cd12564">
    <property type="entry name" value="RRM1_RBM19"/>
    <property type="match status" value="1"/>
</dbReference>
<dbReference type="Pfam" id="PF00076">
    <property type="entry name" value="RRM_1"/>
    <property type="match status" value="1"/>
</dbReference>
<feature type="compositionally biased region" description="Acidic residues" evidence="6">
    <location>
        <begin position="212"/>
        <end position="239"/>
    </location>
</feature>
<organism evidence="8 9">
    <name type="scientific">Cricetulus griseus</name>
    <name type="common">Chinese hamster</name>
    <name type="synonym">Cricetulus barabensis griseus</name>
    <dbReference type="NCBI Taxonomy" id="10029"/>
    <lineage>
        <taxon>Eukaryota</taxon>
        <taxon>Metazoa</taxon>
        <taxon>Chordata</taxon>
        <taxon>Craniata</taxon>
        <taxon>Vertebrata</taxon>
        <taxon>Euteleostomi</taxon>
        <taxon>Mammalia</taxon>
        <taxon>Eutheria</taxon>
        <taxon>Euarchontoglires</taxon>
        <taxon>Glires</taxon>
        <taxon>Rodentia</taxon>
        <taxon>Myomorpha</taxon>
        <taxon>Muroidea</taxon>
        <taxon>Cricetidae</taxon>
        <taxon>Cricetinae</taxon>
        <taxon>Cricetulus</taxon>
    </lineage>
</organism>
<keyword evidence="2" id="KW-0677">Repeat</keyword>
<gene>
    <name evidence="8" type="ORF">H671_4g11777</name>
</gene>
<evidence type="ECO:0000259" key="7">
    <source>
        <dbReference type="PROSITE" id="PS50102"/>
    </source>
</evidence>
<dbReference type="EMBL" id="KE674262">
    <property type="protein sequence ID" value="ERE76520.1"/>
    <property type="molecule type" value="Genomic_DNA"/>
</dbReference>
<accession>A0A061IB63</accession>
<feature type="compositionally biased region" description="Basic residues" evidence="6">
    <location>
        <begin position="76"/>
        <end position="86"/>
    </location>
</feature>
<dbReference type="SMART" id="SM00360">
    <property type="entry name" value="RRM"/>
    <property type="match status" value="1"/>
</dbReference>
<evidence type="ECO:0000256" key="1">
    <source>
        <dbReference type="ARBA" id="ARBA00004123"/>
    </source>
</evidence>
<dbReference type="FunFam" id="3.30.70.330:FF:000296">
    <property type="entry name" value="RNA binding motif protein 19"/>
    <property type="match status" value="1"/>
</dbReference>
<feature type="region of interest" description="Disordered" evidence="6">
    <location>
        <begin position="73"/>
        <end position="112"/>
    </location>
</feature>
<proteinExistence type="predicted"/>
<dbReference type="InterPro" id="IPR000504">
    <property type="entry name" value="RRM_dom"/>
</dbReference>
<comment type="subcellular location">
    <subcellularLocation>
        <location evidence="1">Nucleus</location>
    </subcellularLocation>
</comment>
<feature type="compositionally biased region" description="Polar residues" evidence="6">
    <location>
        <begin position="243"/>
        <end position="252"/>
    </location>
</feature>
<evidence type="ECO:0000256" key="3">
    <source>
        <dbReference type="ARBA" id="ARBA00022884"/>
    </source>
</evidence>
<dbReference type="InterPro" id="IPR051945">
    <property type="entry name" value="RRM_MRD1_RNA_proc_ribogen"/>
</dbReference>
<dbReference type="GO" id="GO:0005730">
    <property type="term" value="C:nucleolus"/>
    <property type="evidence" value="ECO:0007669"/>
    <property type="project" value="TreeGrafter"/>
</dbReference>
<evidence type="ECO:0000313" key="9">
    <source>
        <dbReference type="Proteomes" id="UP000030759"/>
    </source>
</evidence>
<dbReference type="InterPro" id="IPR035979">
    <property type="entry name" value="RBD_domain_sf"/>
</dbReference>
<dbReference type="Gene3D" id="3.30.70.330">
    <property type="match status" value="1"/>
</dbReference>
<evidence type="ECO:0000313" key="8">
    <source>
        <dbReference type="EMBL" id="ERE76520.1"/>
    </source>
</evidence>
<protein>
    <submittedName>
        <fullName evidence="8">Putative RNA-binding protein 19</fullName>
    </submittedName>
</protein>
<sequence length="294" mass="32848">MKEERFRQLFAAFGTLTDCSLKFTKDGKFRKFGFIGFKSEEEAQAALSHFNRSFIDTSRITVEFCKSFGDPTKPRAWSKHAQKPSKPKQPSQDSSPSDTKKDDKKKKVSSDLEKLKKDAEFQEFLSIHQKRTQVATWANDALDAELPRAKTKPSSDYLNFDSDSDSGQESEKELAGEEPEEEQGLQLKAATQKELSDMDYLKSKMVQRTEVSSEEEDQEDSEDEAVNCGEGSEDEEEEGSLASPAQQESVSQGAMPGSQRPQEATGKVEKPASKTEPTTPYTVKLRGAPFNVTE</sequence>
<dbReference type="PROSITE" id="PS50102">
    <property type="entry name" value="RRM"/>
    <property type="match status" value="1"/>
</dbReference>
<evidence type="ECO:0000256" key="5">
    <source>
        <dbReference type="PROSITE-ProRule" id="PRU00176"/>
    </source>
</evidence>
<keyword evidence="4" id="KW-0539">Nucleus</keyword>
<dbReference type="Proteomes" id="UP000030759">
    <property type="component" value="Unassembled WGS sequence"/>
</dbReference>
<keyword evidence="3 5" id="KW-0694">RNA-binding</keyword>
<dbReference type="SUPFAM" id="SSF54928">
    <property type="entry name" value="RNA-binding domain, RBD"/>
    <property type="match status" value="1"/>
</dbReference>
<dbReference type="PANTHER" id="PTHR48039">
    <property type="entry name" value="RNA-BINDING MOTIF PROTEIN 14B"/>
    <property type="match status" value="1"/>
</dbReference>